<keyword evidence="1" id="KW-0472">Membrane</keyword>
<keyword evidence="1" id="KW-1133">Transmembrane helix</keyword>
<dbReference type="PANTHER" id="PTHR37309">
    <property type="entry name" value="SLR0284 PROTEIN"/>
    <property type="match status" value="1"/>
</dbReference>
<dbReference type="Pfam" id="PF04020">
    <property type="entry name" value="Phage_holin_4_2"/>
    <property type="match status" value="1"/>
</dbReference>
<evidence type="ECO:0000256" key="1">
    <source>
        <dbReference type="SAM" id="Phobius"/>
    </source>
</evidence>
<dbReference type="Proteomes" id="UP000034371">
    <property type="component" value="Unassembled WGS sequence"/>
</dbReference>
<gene>
    <name evidence="2" type="ORF">UU78_C0078G0004</name>
</gene>
<keyword evidence="1" id="KW-0812">Transmembrane</keyword>
<protein>
    <recommendedName>
        <fullName evidence="4">Phage holin family protein</fullName>
    </recommendedName>
</protein>
<organism evidence="2 3">
    <name type="scientific">Candidatus Roizmanbacteria bacterium GW2011_GWC2_41_7</name>
    <dbReference type="NCBI Taxonomy" id="1618487"/>
    <lineage>
        <taxon>Bacteria</taxon>
        <taxon>Candidatus Roizmaniibacteriota</taxon>
    </lineage>
</organism>
<reference evidence="2 3" key="1">
    <citation type="journal article" date="2015" name="Nature">
        <title>rRNA introns, odd ribosomes, and small enigmatic genomes across a large radiation of phyla.</title>
        <authorList>
            <person name="Brown C.T."/>
            <person name="Hug L.A."/>
            <person name="Thomas B.C."/>
            <person name="Sharon I."/>
            <person name="Castelle C.J."/>
            <person name="Singh A."/>
            <person name="Wilkins M.J."/>
            <person name="Williams K.H."/>
            <person name="Banfield J.F."/>
        </authorList>
    </citation>
    <scope>NUCLEOTIDE SEQUENCE [LARGE SCALE GENOMIC DNA]</scope>
</reference>
<feature type="transmembrane region" description="Helical" evidence="1">
    <location>
        <begin position="64"/>
        <end position="83"/>
    </location>
</feature>
<name>A0A0G0X3U6_9BACT</name>
<proteinExistence type="predicted"/>
<dbReference type="PANTHER" id="PTHR37309:SF1">
    <property type="entry name" value="SLR0284 PROTEIN"/>
    <property type="match status" value="1"/>
</dbReference>
<evidence type="ECO:0000313" key="2">
    <source>
        <dbReference type="EMBL" id="KKS19645.1"/>
    </source>
</evidence>
<feature type="transmembrane region" description="Helical" evidence="1">
    <location>
        <begin position="34"/>
        <end position="52"/>
    </location>
</feature>
<dbReference type="EMBL" id="LCBY01000078">
    <property type="protein sequence ID" value="KKS19645.1"/>
    <property type="molecule type" value="Genomic_DNA"/>
</dbReference>
<sequence length="117" mass="13026">MRKFLVKIVSGVLGLWIAVNFLPGVDFTGSLQSLAIAGILLGVVNFFVKPILKIVTLPLRMLTLGLFGIIINMAMVWIIDIFYSELVIIGILPLFWTTLVVWGLSIILGLFFTKHHD</sequence>
<dbReference type="AlphaFoldDB" id="A0A0G0X3U6"/>
<comment type="caution">
    <text evidence="2">The sequence shown here is derived from an EMBL/GenBank/DDBJ whole genome shotgun (WGS) entry which is preliminary data.</text>
</comment>
<evidence type="ECO:0008006" key="4">
    <source>
        <dbReference type="Google" id="ProtNLM"/>
    </source>
</evidence>
<accession>A0A0G0X3U6</accession>
<dbReference type="InterPro" id="IPR007165">
    <property type="entry name" value="Phage_holin_4_2"/>
</dbReference>
<feature type="transmembrane region" description="Helical" evidence="1">
    <location>
        <begin position="89"/>
        <end position="112"/>
    </location>
</feature>
<evidence type="ECO:0000313" key="3">
    <source>
        <dbReference type="Proteomes" id="UP000034371"/>
    </source>
</evidence>